<keyword evidence="1" id="KW-1133">Transmembrane helix</keyword>
<organism evidence="2 3">
    <name type="scientific">Dactylonectria macrodidyma</name>
    <dbReference type="NCBI Taxonomy" id="307937"/>
    <lineage>
        <taxon>Eukaryota</taxon>
        <taxon>Fungi</taxon>
        <taxon>Dikarya</taxon>
        <taxon>Ascomycota</taxon>
        <taxon>Pezizomycotina</taxon>
        <taxon>Sordariomycetes</taxon>
        <taxon>Hypocreomycetidae</taxon>
        <taxon>Hypocreales</taxon>
        <taxon>Nectriaceae</taxon>
        <taxon>Dactylonectria</taxon>
    </lineage>
</organism>
<evidence type="ECO:0000313" key="2">
    <source>
        <dbReference type="EMBL" id="KAH7140770.1"/>
    </source>
</evidence>
<keyword evidence="3" id="KW-1185">Reference proteome</keyword>
<dbReference type="EMBL" id="JAGMUV010000011">
    <property type="protein sequence ID" value="KAH7140770.1"/>
    <property type="molecule type" value="Genomic_DNA"/>
</dbReference>
<keyword evidence="1" id="KW-0812">Transmembrane</keyword>
<accession>A0A9P9EMZ6</accession>
<evidence type="ECO:0000256" key="1">
    <source>
        <dbReference type="SAM" id="Phobius"/>
    </source>
</evidence>
<gene>
    <name evidence="2" type="ORF">EDB81DRAFT_64667</name>
</gene>
<comment type="caution">
    <text evidence="2">The sequence shown here is derived from an EMBL/GenBank/DDBJ whole genome shotgun (WGS) entry which is preliminary data.</text>
</comment>
<evidence type="ECO:0000313" key="3">
    <source>
        <dbReference type="Proteomes" id="UP000738349"/>
    </source>
</evidence>
<name>A0A9P9EMZ6_9HYPO</name>
<protein>
    <submittedName>
        <fullName evidence="2">Uncharacterized protein</fullName>
    </submittedName>
</protein>
<dbReference type="Proteomes" id="UP000738349">
    <property type="component" value="Unassembled WGS sequence"/>
</dbReference>
<keyword evidence="1" id="KW-0472">Membrane</keyword>
<reference evidence="2" key="1">
    <citation type="journal article" date="2021" name="Nat. Commun.">
        <title>Genetic determinants of endophytism in the Arabidopsis root mycobiome.</title>
        <authorList>
            <person name="Mesny F."/>
            <person name="Miyauchi S."/>
            <person name="Thiergart T."/>
            <person name="Pickel B."/>
            <person name="Atanasova L."/>
            <person name="Karlsson M."/>
            <person name="Huettel B."/>
            <person name="Barry K.W."/>
            <person name="Haridas S."/>
            <person name="Chen C."/>
            <person name="Bauer D."/>
            <person name="Andreopoulos W."/>
            <person name="Pangilinan J."/>
            <person name="LaButti K."/>
            <person name="Riley R."/>
            <person name="Lipzen A."/>
            <person name="Clum A."/>
            <person name="Drula E."/>
            <person name="Henrissat B."/>
            <person name="Kohler A."/>
            <person name="Grigoriev I.V."/>
            <person name="Martin F.M."/>
            <person name="Hacquard S."/>
        </authorList>
    </citation>
    <scope>NUCLEOTIDE SEQUENCE</scope>
    <source>
        <strain evidence="2">MPI-CAGE-AT-0147</strain>
    </source>
</reference>
<feature type="transmembrane region" description="Helical" evidence="1">
    <location>
        <begin position="58"/>
        <end position="81"/>
    </location>
</feature>
<sequence>MGGYAYSLPMFHLARSIFSQQLQQAMGLWFLQSASFCAVGILVMVNGKLSLQVCLSPVSHFLVCRGVSVFSFLSLVSFVAARSFRWLFVVRQKPPSKIQNAVSSNHDSHLETFPENSSKSPLHIARLDGSSRMPSALYSSCWASYPSPP</sequence>
<feature type="transmembrane region" description="Helical" evidence="1">
    <location>
        <begin position="25"/>
        <end position="46"/>
    </location>
</feature>
<proteinExistence type="predicted"/>
<dbReference type="AlphaFoldDB" id="A0A9P9EMZ6"/>